<protein>
    <submittedName>
        <fullName evidence="1">Uncharacterized protein</fullName>
    </submittedName>
</protein>
<accession>A0AAV7VG00</accession>
<dbReference type="AlphaFoldDB" id="A0AAV7VG00"/>
<reference evidence="1" key="1">
    <citation type="journal article" date="2022" name="bioRxiv">
        <title>Sequencing and chromosome-scale assembly of the giantPleurodeles waltlgenome.</title>
        <authorList>
            <person name="Brown T."/>
            <person name="Elewa A."/>
            <person name="Iarovenko S."/>
            <person name="Subramanian E."/>
            <person name="Araus A.J."/>
            <person name="Petzold A."/>
            <person name="Susuki M."/>
            <person name="Suzuki K.-i.T."/>
            <person name="Hayashi T."/>
            <person name="Toyoda A."/>
            <person name="Oliveira C."/>
            <person name="Osipova E."/>
            <person name="Leigh N.D."/>
            <person name="Simon A."/>
            <person name="Yun M.H."/>
        </authorList>
    </citation>
    <scope>NUCLEOTIDE SEQUENCE</scope>
    <source>
        <strain evidence="1">20211129_DDA</strain>
        <tissue evidence="1">Liver</tissue>
    </source>
</reference>
<name>A0AAV7VG00_PLEWA</name>
<dbReference type="Proteomes" id="UP001066276">
    <property type="component" value="Chromosome 2_1"/>
</dbReference>
<comment type="caution">
    <text evidence="1">The sequence shown here is derived from an EMBL/GenBank/DDBJ whole genome shotgun (WGS) entry which is preliminary data.</text>
</comment>
<gene>
    <name evidence="1" type="ORF">NDU88_004362</name>
</gene>
<keyword evidence="2" id="KW-1185">Reference proteome</keyword>
<sequence>MASEDKIKQVVWLLPDADCLDLLTAGAVLGARPTCKAADGVAAAVHACVPPPRAGAAIMQVSGWGHFGVGRVAPGGQNKAQGIRVVLKFPSKELVAAKVRHTHSECAGVA</sequence>
<evidence type="ECO:0000313" key="2">
    <source>
        <dbReference type="Proteomes" id="UP001066276"/>
    </source>
</evidence>
<proteinExistence type="predicted"/>
<dbReference type="EMBL" id="JANPWB010000003">
    <property type="protein sequence ID" value="KAJ1200539.1"/>
    <property type="molecule type" value="Genomic_DNA"/>
</dbReference>
<organism evidence="1 2">
    <name type="scientific">Pleurodeles waltl</name>
    <name type="common">Iberian ribbed newt</name>
    <dbReference type="NCBI Taxonomy" id="8319"/>
    <lineage>
        <taxon>Eukaryota</taxon>
        <taxon>Metazoa</taxon>
        <taxon>Chordata</taxon>
        <taxon>Craniata</taxon>
        <taxon>Vertebrata</taxon>
        <taxon>Euteleostomi</taxon>
        <taxon>Amphibia</taxon>
        <taxon>Batrachia</taxon>
        <taxon>Caudata</taxon>
        <taxon>Salamandroidea</taxon>
        <taxon>Salamandridae</taxon>
        <taxon>Pleurodelinae</taxon>
        <taxon>Pleurodeles</taxon>
    </lineage>
</organism>
<evidence type="ECO:0000313" key="1">
    <source>
        <dbReference type="EMBL" id="KAJ1200539.1"/>
    </source>
</evidence>